<dbReference type="SMART" id="SM00579">
    <property type="entry name" value="FBD"/>
    <property type="match status" value="1"/>
</dbReference>
<dbReference type="Gene3D" id="3.80.10.10">
    <property type="entry name" value="Ribonuclease Inhibitor"/>
    <property type="match status" value="1"/>
</dbReference>
<dbReference type="InterPro" id="IPR036047">
    <property type="entry name" value="F-box-like_dom_sf"/>
</dbReference>
<gene>
    <name evidence="2" type="ORF">V5N11_013158</name>
</gene>
<dbReference type="Proteomes" id="UP001558713">
    <property type="component" value="Unassembled WGS sequence"/>
</dbReference>
<keyword evidence="3" id="KW-1185">Reference proteome</keyword>
<dbReference type="EMBL" id="JBANAX010000637">
    <property type="protein sequence ID" value="KAL1199909.1"/>
    <property type="molecule type" value="Genomic_DNA"/>
</dbReference>
<dbReference type="Pfam" id="PF00646">
    <property type="entry name" value="F-box"/>
    <property type="match status" value="1"/>
</dbReference>
<evidence type="ECO:0000313" key="3">
    <source>
        <dbReference type="Proteomes" id="UP001558713"/>
    </source>
</evidence>
<dbReference type="InterPro" id="IPR055411">
    <property type="entry name" value="LRR_FXL15/At3g58940/PEG3-like"/>
</dbReference>
<evidence type="ECO:0000313" key="2">
    <source>
        <dbReference type="EMBL" id="KAL1199909.1"/>
    </source>
</evidence>
<evidence type="ECO:0000259" key="1">
    <source>
        <dbReference type="PROSITE" id="PS50181"/>
    </source>
</evidence>
<dbReference type="Pfam" id="PF24758">
    <property type="entry name" value="LRR_At5g56370"/>
    <property type="match status" value="1"/>
</dbReference>
<comment type="caution">
    <text evidence="2">The sequence shown here is derived from an EMBL/GenBank/DDBJ whole genome shotgun (WGS) entry which is preliminary data.</text>
</comment>
<proteinExistence type="predicted"/>
<dbReference type="PROSITE" id="PS50181">
    <property type="entry name" value="FBOX"/>
    <property type="match status" value="1"/>
</dbReference>
<accession>A0ABD0ZZI0</accession>
<dbReference type="PANTHER" id="PTHR31900">
    <property type="entry name" value="F-BOX/RNI SUPERFAMILY PROTEIN-RELATED"/>
    <property type="match status" value="1"/>
</dbReference>
<dbReference type="SMART" id="SM00256">
    <property type="entry name" value="FBOX"/>
    <property type="match status" value="1"/>
</dbReference>
<dbReference type="InterPro" id="IPR053781">
    <property type="entry name" value="F-box_AtFBL13-like"/>
</dbReference>
<protein>
    <submittedName>
        <fullName evidence="2">F-box/FBD/LRR-repeat protein</fullName>
    </submittedName>
</protein>
<dbReference type="InterPro" id="IPR006566">
    <property type="entry name" value="FBD"/>
</dbReference>
<dbReference type="InterPro" id="IPR001810">
    <property type="entry name" value="F-box_dom"/>
</dbReference>
<sequence>MEECGGSLRERDIMSEDRISELPEALILQILSLLPTKDVIATSVLSKQWGSLWKMVPKLEFESNDQKFAENVTRSLLSHKAPVLESLQLKLSDKCDAIDVKLERWAGIAIARNVREFVLKIFLSFGPSVTLPSSLFCSDTLETLKLNNGISLIVPCSASMKSLRTLHLHCVRYKDDESIRNLLSGCPNLEDFLLHLDYTEYATNVIIVAPSLKRLSICDYSRGVEPGGYVINAPCLKYLHIGSLKGYEFCLIENVQMLVEARLRNVSDIVNEKILGSLMSVKRLFLDLSPLKITYPTGCIFYQLVSLGICTRKEEWWNLLTLMLNSSPKLQVLKLIDYVPDYRKVGLVDGKWNEPKYVPECFLSHLETFVWTGYDWEREEEKDVATYILKNARLLKKATFSTRPIYSKELEERRKMLNELDGVVKASNSCHLVFESPKILY</sequence>
<dbReference type="SUPFAM" id="SSF81383">
    <property type="entry name" value="F-box domain"/>
    <property type="match status" value="1"/>
</dbReference>
<dbReference type="Gene3D" id="1.20.1280.50">
    <property type="match status" value="1"/>
</dbReference>
<dbReference type="InterPro" id="IPR050232">
    <property type="entry name" value="FBL13/AtMIF1-like"/>
</dbReference>
<feature type="domain" description="F-box" evidence="1">
    <location>
        <begin position="16"/>
        <end position="64"/>
    </location>
</feature>
<dbReference type="AlphaFoldDB" id="A0ABD0ZZI0"/>
<dbReference type="PANTHER" id="PTHR31900:SF34">
    <property type="entry name" value="EMB|CAB62440.1-RELATED"/>
    <property type="match status" value="1"/>
</dbReference>
<dbReference type="Pfam" id="PF08387">
    <property type="entry name" value="FBD"/>
    <property type="match status" value="1"/>
</dbReference>
<organism evidence="2 3">
    <name type="scientific">Cardamine amara subsp. amara</name>
    <dbReference type="NCBI Taxonomy" id="228776"/>
    <lineage>
        <taxon>Eukaryota</taxon>
        <taxon>Viridiplantae</taxon>
        <taxon>Streptophyta</taxon>
        <taxon>Embryophyta</taxon>
        <taxon>Tracheophyta</taxon>
        <taxon>Spermatophyta</taxon>
        <taxon>Magnoliopsida</taxon>
        <taxon>eudicotyledons</taxon>
        <taxon>Gunneridae</taxon>
        <taxon>Pentapetalae</taxon>
        <taxon>rosids</taxon>
        <taxon>malvids</taxon>
        <taxon>Brassicales</taxon>
        <taxon>Brassicaceae</taxon>
        <taxon>Cardamineae</taxon>
        <taxon>Cardamine</taxon>
    </lineage>
</organism>
<name>A0ABD0ZZI0_CARAN</name>
<dbReference type="InterPro" id="IPR032675">
    <property type="entry name" value="LRR_dom_sf"/>
</dbReference>
<dbReference type="CDD" id="cd22160">
    <property type="entry name" value="F-box_AtFBL13-like"/>
    <property type="match status" value="1"/>
</dbReference>
<reference evidence="2 3" key="1">
    <citation type="submission" date="2024-04" db="EMBL/GenBank/DDBJ databases">
        <title>Genome assembly C_amara_ONT_v2.</title>
        <authorList>
            <person name="Yant L."/>
            <person name="Moore C."/>
            <person name="Slenker M."/>
        </authorList>
    </citation>
    <scope>NUCLEOTIDE SEQUENCE [LARGE SCALE GENOMIC DNA]</scope>
    <source>
        <tissue evidence="2">Leaf</tissue>
    </source>
</reference>
<dbReference type="SUPFAM" id="SSF52058">
    <property type="entry name" value="L domain-like"/>
    <property type="match status" value="1"/>
</dbReference>